<reference evidence="3 4" key="1">
    <citation type="submission" date="2020-02" db="EMBL/GenBank/DDBJ databases">
        <title>Genome sequence of strain CCNWXJ40-4.</title>
        <authorList>
            <person name="Gao J."/>
            <person name="Sun J."/>
        </authorList>
    </citation>
    <scope>NUCLEOTIDE SEQUENCE [LARGE SCALE GENOMIC DNA]</scope>
    <source>
        <strain evidence="3 4">CCNWXJ 40-4</strain>
    </source>
</reference>
<gene>
    <name evidence="3" type="ORF">G6N73_32145</name>
</gene>
<dbReference type="PANTHER" id="PTHR33055:SF13">
    <property type="entry name" value="TRANSPOSASE"/>
    <property type="match status" value="1"/>
</dbReference>
<name>A0A6G4WLJ1_9HYPH</name>
<feature type="domain" description="Transposase IS116/IS110/IS902 C-terminal" evidence="2">
    <location>
        <begin position="206"/>
        <end position="290"/>
    </location>
</feature>
<evidence type="ECO:0000313" key="3">
    <source>
        <dbReference type="EMBL" id="NGO55631.1"/>
    </source>
</evidence>
<dbReference type="EMBL" id="JAAKZF010000114">
    <property type="protein sequence ID" value="NGO55631.1"/>
    <property type="molecule type" value="Genomic_DNA"/>
</dbReference>
<dbReference type="InterPro" id="IPR047650">
    <property type="entry name" value="Transpos_IS110"/>
</dbReference>
<evidence type="ECO:0000313" key="4">
    <source>
        <dbReference type="Proteomes" id="UP001642900"/>
    </source>
</evidence>
<dbReference type="Pfam" id="PF01548">
    <property type="entry name" value="DEDD_Tnp_IS110"/>
    <property type="match status" value="1"/>
</dbReference>
<dbReference type="Pfam" id="PF02371">
    <property type="entry name" value="Transposase_20"/>
    <property type="match status" value="1"/>
</dbReference>
<evidence type="ECO:0000259" key="2">
    <source>
        <dbReference type="Pfam" id="PF02371"/>
    </source>
</evidence>
<dbReference type="GO" id="GO:0006313">
    <property type="term" value="P:DNA transposition"/>
    <property type="evidence" value="ECO:0007669"/>
    <property type="project" value="InterPro"/>
</dbReference>
<dbReference type="GO" id="GO:0003677">
    <property type="term" value="F:DNA binding"/>
    <property type="evidence" value="ECO:0007669"/>
    <property type="project" value="InterPro"/>
</dbReference>
<dbReference type="RefSeq" id="WP_165033983.1">
    <property type="nucleotide sequence ID" value="NZ_JAAKZF010000114.1"/>
</dbReference>
<feature type="domain" description="Transposase IS110-like N-terminal" evidence="1">
    <location>
        <begin position="2"/>
        <end position="141"/>
    </location>
</feature>
<dbReference type="InterPro" id="IPR002525">
    <property type="entry name" value="Transp_IS110-like_N"/>
</dbReference>
<accession>A0A6G4WLJ1</accession>
<dbReference type="GO" id="GO:0004803">
    <property type="term" value="F:transposase activity"/>
    <property type="evidence" value="ECO:0007669"/>
    <property type="project" value="InterPro"/>
</dbReference>
<dbReference type="NCBIfam" id="NF033542">
    <property type="entry name" value="transpos_IS110"/>
    <property type="match status" value="1"/>
</dbReference>
<sequence>MDIHRTFAEVVFWEDGRLRHHGRVDMTRSGLEGFGRSLGKKDEVVLEATGNAMAVVRVLSPFVGRVIVANPMQVKAIAHARIKTDKIDAGVLAQLQASGFLPEVWVPDERTERLRRLVARRNQVVRHRTRVKNEVHGILQAHLVPKCPHADLFNNRGRAWLERQVLPDDERAAIARHIREIDRLAEDLADLDVDIAMEAVDDPQVRRLQTITGVNAIVATGIIAAIGGIRRFNEPQKLVSYFGLNPRVRQSGLGIAQYGRISKHGRSHARAMLVEAAWAAAKAPGPLRAFFLRIRSKRGHQVAAVAVARKLAVLIWHLLTKEQDYFWVRPALVAAKQRQLALKAGAPSERSVGRRGAAYAYNVKELRNREKAAAENAERAYELMVRHWRSRGPKRRTDATKEERL</sequence>
<dbReference type="InterPro" id="IPR003346">
    <property type="entry name" value="Transposase_20"/>
</dbReference>
<dbReference type="PANTHER" id="PTHR33055">
    <property type="entry name" value="TRANSPOSASE FOR INSERTION SEQUENCE ELEMENT IS1111A"/>
    <property type="match status" value="1"/>
</dbReference>
<dbReference type="Proteomes" id="UP001642900">
    <property type="component" value="Unassembled WGS sequence"/>
</dbReference>
<proteinExistence type="predicted"/>
<organism evidence="3 4">
    <name type="scientific">Allomesorhizobium camelthorni</name>
    <dbReference type="NCBI Taxonomy" id="475069"/>
    <lineage>
        <taxon>Bacteria</taxon>
        <taxon>Pseudomonadati</taxon>
        <taxon>Pseudomonadota</taxon>
        <taxon>Alphaproteobacteria</taxon>
        <taxon>Hyphomicrobiales</taxon>
        <taxon>Phyllobacteriaceae</taxon>
        <taxon>Allomesorhizobium</taxon>
    </lineage>
</organism>
<keyword evidence="4" id="KW-1185">Reference proteome</keyword>
<protein>
    <submittedName>
        <fullName evidence="3">IS110 family transposase</fullName>
    </submittedName>
</protein>
<dbReference type="AlphaFoldDB" id="A0A6G4WLJ1"/>
<evidence type="ECO:0000259" key="1">
    <source>
        <dbReference type="Pfam" id="PF01548"/>
    </source>
</evidence>
<comment type="caution">
    <text evidence="3">The sequence shown here is derived from an EMBL/GenBank/DDBJ whole genome shotgun (WGS) entry which is preliminary data.</text>
</comment>